<evidence type="ECO:0000256" key="1">
    <source>
        <dbReference type="SAM" id="MobiDB-lite"/>
    </source>
</evidence>
<keyword evidence="3" id="KW-1185">Reference proteome</keyword>
<evidence type="ECO:0000313" key="3">
    <source>
        <dbReference type="Proteomes" id="UP001295444"/>
    </source>
</evidence>
<feature type="compositionally biased region" description="Basic and acidic residues" evidence="1">
    <location>
        <begin position="85"/>
        <end position="110"/>
    </location>
</feature>
<feature type="region of interest" description="Disordered" evidence="1">
    <location>
        <begin position="1"/>
        <end position="35"/>
    </location>
</feature>
<name>A0AAD1VVL0_PELCU</name>
<feature type="compositionally biased region" description="Polar residues" evidence="1">
    <location>
        <begin position="1"/>
        <end position="11"/>
    </location>
</feature>
<accession>A0AAD1VVL0</accession>
<feature type="compositionally biased region" description="Basic and acidic residues" evidence="1">
    <location>
        <begin position="135"/>
        <end position="144"/>
    </location>
</feature>
<dbReference type="AlphaFoldDB" id="A0AAD1VVL0"/>
<feature type="compositionally biased region" description="Polar residues" evidence="1">
    <location>
        <begin position="125"/>
        <end position="134"/>
    </location>
</feature>
<evidence type="ECO:0000313" key="2">
    <source>
        <dbReference type="EMBL" id="CAH2275057.1"/>
    </source>
</evidence>
<protein>
    <submittedName>
        <fullName evidence="2">Uncharacterized protein</fullName>
    </submittedName>
</protein>
<reference evidence="2" key="1">
    <citation type="submission" date="2022-03" db="EMBL/GenBank/DDBJ databases">
        <authorList>
            <person name="Alioto T."/>
            <person name="Alioto T."/>
            <person name="Gomez Garrido J."/>
        </authorList>
    </citation>
    <scope>NUCLEOTIDE SEQUENCE</scope>
</reference>
<dbReference type="EMBL" id="OW240914">
    <property type="protein sequence ID" value="CAH2275057.1"/>
    <property type="molecule type" value="Genomic_DNA"/>
</dbReference>
<sequence>MFQLATLSNKVKASAPSKQGERRPTRKGTNAHARDPISKIFNRFWAKLQVLILSAGPNSMKPGRPWATTEPRLVAQEHQLPHSTGAERHTTDPGTPREEETWAHYRDPRAGRHRLQYPADDRLQRQTSTTIAQQDSKDTSERARWHPGCPQPHPTTTPHKQPQRPDKVLADPYNQGPPQTLRLCQVETLTDSAK</sequence>
<gene>
    <name evidence="2" type="ORF">PECUL_23A024453</name>
</gene>
<proteinExistence type="predicted"/>
<dbReference type="Proteomes" id="UP001295444">
    <property type="component" value="Chromosome 03"/>
</dbReference>
<organism evidence="2 3">
    <name type="scientific">Pelobates cultripes</name>
    <name type="common">Western spadefoot toad</name>
    <dbReference type="NCBI Taxonomy" id="61616"/>
    <lineage>
        <taxon>Eukaryota</taxon>
        <taxon>Metazoa</taxon>
        <taxon>Chordata</taxon>
        <taxon>Craniata</taxon>
        <taxon>Vertebrata</taxon>
        <taxon>Euteleostomi</taxon>
        <taxon>Amphibia</taxon>
        <taxon>Batrachia</taxon>
        <taxon>Anura</taxon>
        <taxon>Pelobatoidea</taxon>
        <taxon>Pelobatidae</taxon>
        <taxon>Pelobates</taxon>
    </lineage>
</organism>
<feature type="region of interest" description="Disordered" evidence="1">
    <location>
        <begin position="56"/>
        <end position="194"/>
    </location>
</feature>